<dbReference type="GO" id="GO:0016722">
    <property type="term" value="F:oxidoreductase activity, acting on metal ions"/>
    <property type="evidence" value="ECO:0007669"/>
    <property type="project" value="InterPro"/>
</dbReference>
<evidence type="ECO:0000259" key="3">
    <source>
        <dbReference type="Pfam" id="PF00210"/>
    </source>
</evidence>
<comment type="similarity">
    <text evidence="1 2">Belongs to the Dps family.</text>
</comment>
<evidence type="ECO:0000256" key="2">
    <source>
        <dbReference type="RuleBase" id="RU003875"/>
    </source>
</evidence>
<keyword evidence="5" id="KW-1185">Reference proteome</keyword>
<dbReference type="InterPro" id="IPR008331">
    <property type="entry name" value="Ferritin_DPS_dom"/>
</dbReference>
<dbReference type="InterPro" id="IPR012347">
    <property type="entry name" value="Ferritin-like"/>
</dbReference>
<dbReference type="RefSeq" id="WP_073313668.1">
    <property type="nucleotide sequence ID" value="NZ_FQYP01000001.1"/>
</dbReference>
<dbReference type="OrthoDB" id="9797023at2"/>
<evidence type="ECO:0000313" key="4">
    <source>
        <dbReference type="EMBL" id="SHI42356.1"/>
    </source>
</evidence>
<proteinExistence type="inferred from homology"/>
<dbReference type="Gene3D" id="1.20.1260.10">
    <property type="match status" value="1"/>
</dbReference>
<dbReference type="PRINTS" id="PR01346">
    <property type="entry name" value="HELNAPAPROT"/>
</dbReference>
<dbReference type="EMBL" id="FQYP01000001">
    <property type="protein sequence ID" value="SHI42356.1"/>
    <property type="molecule type" value="Genomic_DNA"/>
</dbReference>
<dbReference type="PANTHER" id="PTHR42932:SF1">
    <property type="entry name" value="GENERAL STRESS PROTEIN 20U"/>
    <property type="match status" value="1"/>
</dbReference>
<evidence type="ECO:0000313" key="5">
    <source>
        <dbReference type="Proteomes" id="UP000184432"/>
    </source>
</evidence>
<evidence type="ECO:0000256" key="1">
    <source>
        <dbReference type="ARBA" id="ARBA00009497"/>
    </source>
</evidence>
<organism evidence="4 5">
    <name type="scientific">Aquimarina spongiae</name>
    <dbReference type="NCBI Taxonomy" id="570521"/>
    <lineage>
        <taxon>Bacteria</taxon>
        <taxon>Pseudomonadati</taxon>
        <taxon>Bacteroidota</taxon>
        <taxon>Flavobacteriia</taxon>
        <taxon>Flavobacteriales</taxon>
        <taxon>Flavobacteriaceae</taxon>
        <taxon>Aquimarina</taxon>
    </lineage>
</organism>
<dbReference type="CDD" id="cd01043">
    <property type="entry name" value="DPS"/>
    <property type="match status" value="1"/>
</dbReference>
<dbReference type="InterPro" id="IPR009078">
    <property type="entry name" value="Ferritin-like_SF"/>
</dbReference>
<feature type="domain" description="Ferritin/DPS" evidence="3">
    <location>
        <begin position="17"/>
        <end position="152"/>
    </location>
</feature>
<protein>
    <submittedName>
        <fullName evidence="4">Starvation-inducible DNA-binding protein</fullName>
    </submittedName>
</protein>
<accession>A0A1M6B0V7</accession>
<reference evidence="5" key="1">
    <citation type="submission" date="2016-11" db="EMBL/GenBank/DDBJ databases">
        <authorList>
            <person name="Varghese N."/>
            <person name="Submissions S."/>
        </authorList>
    </citation>
    <scope>NUCLEOTIDE SEQUENCE [LARGE SCALE GENOMIC DNA]</scope>
    <source>
        <strain evidence="5">DSM 22623</strain>
    </source>
</reference>
<keyword evidence="4" id="KW-0238">DNA-binding</keyword>
<dbReference type="Proteomes" id="UP000184432">
    <property type="component" value="Unassembled WGS sequence"/>
</dbReference>
<dbReference type="Pfam" id="PF00210">
    <property type="entry name" value="Ferritin"/>
    <property type="match status" value="1"/>
</dbReference>
<name>A0A1M6B0V7_9FLAO</name>
<gene>
    <name evidence="4" type="ORF">SAMN04488508_101573</name>
</gene>
<dbReference type="PIRSF" id="PIRSF005900">
    <property type="entry name" value="Dps"/>
    <property type="match status" value="1"/>
</dbReference>
<dbReference type="GO" id="GO:0003677">
    <property type="term" value="F:DNA binding"/>
    <property type="evidence" value="ECO:0007669"/>
    <property type="project" value="UniProtKB-KW"/>
</dbReference>
<sequence length="167" mass="19848">MNYLKMNDEKLLPVVMELNTLLADYHMYYQKLRNFHWNILGKNFFELHQKFEELYIDARAKIDEIAERVLTLRYHPISKYSDYLQIATVKEVSPLKTDQEMVSELIRDHSKILTQMRVVISHAQNAGDEGTLDMMGGYIRELEKYSWMLSAWNKEPKEHLDTSMIQS</sequence>
<dbReference type="PROSITE" id="PS00818">
    <property type="entry name" value="DPS_1"/>
    <property type="match status" value="1"/>
</dbReference>
<dbReference type="GO" id="GO:0008199">
    <property type="term" value="F:ferric iron binding"/>
    <property type="evidence" value="ECO:0007669"/>
    <property type="project" value="InterPro"/>
</dbReference>
<dbReference type="InterPro" id="IPR002177">
    <property type="entry name" value="DPS_DNA-bd"/>
</dbReference>
<dbReference type="InterPro" id="IPR023188">
    <property type="entry name" value="DPS_DNA-bd_CS"/>
</dbReference>
<dbReference type="SUPFAM" id="SSF47240">
    <property type="entry name" value="Ferritin-like"/>
    <property type="match status" value="1"/>
</dbReference>
<dbReference type="AlphaFoldDB" id="A0A1M6B0V7"/>
<dbReference type="STRING" id="570521.SAMN04488508_101573"/>
<dbReference type="PANTHER" id="PTHR42932">
    <property type="entry name" value="GENERAL STRESS PROTEIN 20U"/>
    <property type="match status" value="1"/>
</dbReference>